<dbReference type="CDD" id="cd06261">
    <property type="entry name" value="TM_PBP2"/>
    <property type="match status" value="2"/>
</dbReference>
<keyword evidence="11" id="KW-1185">Reference proteome</keyword>
<name>A0ABZ2CB44_9BACI</name>
<evidence type="ECO:0000256" key="1">
    <source>
        <dbReference type="ARBA" id="ARBA00004429"/>
    </source>
</evidence>
<feature type="transmembrane region" description="Helical" evidence="8">
    <location>
        <begin position="218"/>
        <end position="240"/>
    </location>
</feature>
<evidence type="ECO:0000256" key="2">
    <source>
        <dbReference type="ARBA" id="ARBA00022448"/>
    </source>
</evidence>
<feature type="domain" description="ABC transmembrane type-1" evidence="9">
    <location>
        <begin position="87"/>
        <end position="297"/>
    </location>
</feature>
<feature type="transmembrane region" description="Helical" evidence="8">
    <location>
        <begin position="91"/>
        <end position="113"/>
    </location>
</feature>
<dbReference type="Proteomes" id="UP001357223">
    <property type="component" value="Chromosome"/>
</dbReference>
<dbReference type="SUPFAM" id="SSF161098">
    <property type="entry name" value="MetI-like"/>
    <property type="match status" value="2"/>
</dbReference>
<evidence type="ECO:0000256" key="5">
    <source>
        <dbReference type="ARBA" id="ARBA00022692"/>
    </source>
</evidence>
<feature type="transmembrane region" description="Helical" evidence="8">
    <location>
        <begin position="420"/>
        <end position="442"/>
    </location>
</feature>
<dbReference type="PANTHER" id="PTHR43357:SF4">
    <property type="entry name" value="INNER MEMBRANE ABC TRANSPORTER PERMEASE PROTEIN YDCV"/>
    <property type="match status" value="1"/>
</dbReference>
<feature type="transmembrane region" description="Helical" evidence="8">
    <location>
        <begin position="555"/>
        <end position="578"/>
    </location>
</feature>
<comment type="subcellular location">
    <subcellularLocation>
        <location evidence="1">Cell inner membrane</location>
        <topology evidence="1">Multi-pass membrane protein</topology>
    </subcellularLocation>
    <subcellularLocation>
        <location evidence="8">Cell membrane</location>
        <topology evidence="8">Multi-pass membrane protein</topology>
    </subcellularLocation>
</comment>
<dbReference type="PROSITE" id="PS50928">
    <property type="entry name" value="ABC_TM1"/>
    <property type="match status" value="2"/>
</dbReference>
<evidence type="ECO:0000256" key="7">
    <source>
        <dbReference type="ARBA" id="ARBA00023136"/>
    </source>
</evidence>
<evidence type="ECO:0000259" key="9">
    <source>
        <dbReference type="PROSITE" id="PS50928"/>
    </source>
</evidence>
<sequence>MAELKEEIEYSLPQPKSNWFTPTYEVYFQGKNLFYTILLAGYAFLVLYPILLLFINSFREGELGQDVGWGLTNWIEAFSHPSLLSALTNTLSITFTVQAISITISVVIAWIIARTDLPGRGWIEFSFWIVFFMPTLPLVQSWILLFDPYVGVVNQFFASIPFLSWIQFNIFSWEGIVWVHLVTGTIAVKVILLTPAFRNMDSSLEEASRVNGANMFTTFTKVIIPVLLPSILIVLILGIIRSLEAFEIEMILGGPEKIDVFSTQIYRMINDANPQHGAATALASVILTIMVPLIVLQQWITRRGGHATISGKFKTQKFQLGKFRWLVFSIMLIIVLIMTVIPLLSLLVGTFMSMYGFFNIDNAFTLANWNLILTRDTFLQALKNTLFLATLMAIISMLLYSITAYIIVRTKYVGRNLLDFIVWVPYTIPGIIISLGMLWLFLGTKVFQPLYGTIGILLVALIFTGITTGIQIIKSNLLQLGNELEEASSLSGASWWYTYRRIVLPNIAPAMIAVGIFCFSIATKSTASIVLLTTNDTMPLSILQLMYMLDGSYEASSVVGVIIMVLTIGVALIVRALGVNMTPK</sequence>
<proteinExistence type="inferred from homology"/>
<reference evidence="10 11" key="1">
    <citation type="submission" date="2023-10" db="EMBL/GenBank/DDBJ databases">
        <title>Niallia locisalis sp.nov. isolated from a salt pond sample.</title>
        <authorList>
            <person name="Li X.-J."/>
            <person name="Dong L."/>
        </authorList>
    </citation>
    <scope>NUCLEOTIDE SEQUENCE [LARGE SCALE GENOMIC DNA]</scope>
    <source>
        <strain evidence="10 11">DSM 29761</strain>
    </source>
</reference>
<organism evidence="10 11">
    <name type="scientific">Niallia oryzisoli</name>
    <dbReference type="NCBI Taxonomy" id="1737571"/>
    <lineage>
        <taxon>Bacteria</taxon>
        <taxon>Bacillati</taxon>
        <taxon>Bacillota</taxon>
        <taxon>Bacilli</taxon>
        <taxon>Bacillales</taxon>
        <taxon>Bacillaceae</taxon>
        <taxon>Niallia</taxon>
    </lineage>
</organism>
<evidence type="ECO:0000313" key="10">
    <source>
        <dbReference type="EMBL" id="WVX80957.1"/>
    </source>
</evidence>
<feature type="transmembrane region" description="Helical" evidence="8">
    <location>
        <begin position="325"/>
        <end position="348"/>
    </location>
</feature>
<dbReference type="Pfam" id="PF00528">
    <property type="entry name" value="BPD_transp_1"/>
    <property type="match status" value="2"/>
</dbReference>
<comment type="similarity">
    <text evidence="8">Belongs to the binding-protein-dependent transport system permease family.</text>
</comment>
<feature type="transmembrane region" description="Helical" evidence="8">
    <location>
        <begin position="502"/>
        <end position="522"/>
    </location>
</feature>
<feature type="transmembrane region" description="Helical" evidence="8">
    <location>
        <begin position="125"/>
        <end position="145"/>
    </location>
</feature>
<dbReference type="RefSeq" id="WP_338449887.1">
    <property type="nucleotide sequence ID" value="NZ_CP137640.1"/>
</dbReference>
<dbReference type="InterPro" id="IPR035906">
    <property type="entry name" value="MetI-like_sf"/>
</dbReference>
<keyword evidence="7 8" id="KW-0472">Membrane</keyword>
<dbReference type="EMBL" id="CP137640">
    <property type="protein sequence ID" value="WVX80957.1"/>
    <property type="molecule type" value="Genomic_DNA"/>
</dbReference>
<dbReference type="Gene3D" id="1.10.3720.10">
    <property type="entry name" value="MetI-like"/>
    <property type="match status" value="2"/>
</dbReference>
<keyword evidence="6 8" id="KW-1133">Transmembrane helix</keyword>
<evidence type="ECO:0000256" key="4">
    <source>
        <dbReference type="ARBA" id="ARBA00022519"/>
    </source>
</evidence>
<feature type="transmembrane region" description="Helical" evidence="8">
    <location>
        <begin position="529"/>
        <end position="549"/>
    </location>
</feature>
<keyword evidence="4" id="KW-0997">Cell inner membrane</keyword>
<keyword evidence="3" id="KW-1003">Cell membrane</keyword>
<feature type="transmembrane region" description="Helical" evidence="8">
    <location>
        <begin position="454"/>
        <end position="473"/>
    </location>
</feature>
<evidence type="ECO:0000313" key="11">
    <source>
        <dbReference type="Proteomes" id="UP001357223"/>
    </source>
</evidence>
<feature type="transmembrane region" description="Helical" evidence="8">
    <location>
        <begin position="277"/>
        <end position="296"/>
    </location>
</feature>
<accession>A0ABZ2CB44</accession>
<keyword evidence="5 8" id="KW-0812">Transmembrane</keyword>
<feature type="transmembrane region" description="Helical" evidence="8">
    <location>
        <begin position="33"/>
        <end position="55"/>
    </location>
</feature>
<dbReference type="InterPro" id="IPR000515">
    <property type="entry name" value="MetI-like"/>
</dbReference>
<feature type="transmembrane region" description="Helical" evidence="8">
    <location>
        <begin position="385"/>
        <end position="408"/>
    </location>
</feature>
<evidence type="ECO:0000256" key="3">
    <source>
        <dbReference type="ARBA" id="ARBA00022475"/>
    </source>
</evidence>
<keyword evidence="2 8" id="KW-0813">Transport</keyword>
<evidence type="ECO:0000256" key="8">
    <source>
        <dbReference type="RuleBase" id="RU363032"/>
    </source>
</evidence>
<evidence type="ECO:0000256" key="6">
    <source>
        <dbReference type="ARBA" id="ARBA00022989"/>
    </source>
</evidence>
<feature type="domain" description="ABC transmembrane type-1" evidence="9">
    <location>
        <begin position="382"/>
        <end position="574"/>
    </location>
</feature>
<feature type="transmembrane region" description="Helical" evidence="8">
    <location>
        <begin position="177"/>
        <end position="197"/>
    </location>
</feature>
<gene>
    <name evidence="10" type="ORF">R4Z09_27695</name>
</gene>
<dbReference type="PANTHER" id="PTHR43357">
    <property type="entry name" value="INNER MEMBRANE ABC TRANSPORTER PERMEASE PROTEIN YDCV"/>
    <property type="match status" value="1"/>
</dbReference>
<feature type="transmembrane region" description="Helical" evidence="8">
    <location>
        <begin position="354"/>
        <end position="373"/>
    </location>
</feature>
<protein>
    <submittedName>
        <fullName evidence="10">Iron ABC transporter permease</fullName>
    </submittedName>
</protein>